<dbReference type="STRING" id="1111735.GCA_000428045_03882"/>
<sequence length="152" mass="16524">MSTETAQQAEAIGHWMEQQDKFARLLDIKLDSVKPGYARASLTVRPDMLNAVKVTQGGVTFTLADFAFAVASNSHGTTSLALSTQLSFPGSSREGDRLIAEAREESSTRRTGLYTVEVKTGEGQLVGLFSGTVFRRSDKIAEWMEKNSYPGG</sequence>
<dbReference type="Proteomes" id="UP000235015">
    <property type="component" value="Unassembled WGS sequence"/>
</dbReference>
<dbReference type="EMBL" id="PKUN01000003">
    <property type="protein sequence ID" value="PLX62722.1"/>
    <property type="molecule type" value="Genomic_DNA"/>
</dbReference>
<evidence type="ECO:0000256" key="1">
    <source>
        <dbReference type="ARBA" id="ARBA00022801"/>
    </source>
</evidence>
<proteinExistence type="predicted"/>
<dbReference type="InterPro" id="IPR052723">
    <property type="entry name" value="Acyl-CoA_thioesterase_PaaI"/>
</dbReference>
<dbReference type="SUPFAM" id="SSF54637">
    <property type="entry name" value="Thioesterase/thiol ester dehydrase-isomerase"/>
    <property type="match status" value="1"/>
</dbReference>
<dbReference type="InterPro" id="IPR029069">
    <property type="entry name" value="HotDog_dom_sf"/>
</dbReference>
<dbReference type="PANTHER" id="PTHR42856">
    <property type="entry name" value="ACYL-COENZYME A THIOESTERASE PAAI"/>
    <property type="match status" value="1"/>
</dbReference>
<gene>
    <name evidence="3" type="ORF">C0630_03835</name>
</gene>
<dbReference type="Pfam" id="PF03061">
    <property type="entry name" value="4HBT"/>
    <property type="match status" value="1"/>
</dbReference>
<dbReference type="AlphaFoldDB" id="A0A2N6CZC3"/>
<accession>A0A2N6CZC3</accession>
<dbReference type="CDD" id="cd03443">
    <property type="entry name" value="PaaI_thioesterase"/>
    <property type="match status" value="1"/>
</dbReference>
<reference evidence="3 4" key="1">
    <citation type="submission" date="2017-11" db="EMBL/GenBank/DDBJ databases">
        <title>Genome-resolved metagenomics identifies genetic mobility, metabolic interactions, and unexpected diversity in perchlorate-reducing communities.</title>
        <authorList>
            <person name="Barnum T.P."/>
            <person name="Figueroa I.A."/>
            <person name="Carlstrom C.I."/>
            <person name="Lucas L.N."/>
            <person name="Engelbrektson A.L."/>
            <person name="Coates J.D."/>
        </authorList>
    </citation>
    <scope>NUCLEOTIDE SEQUENCE [LARGE SCALE GENOMIC DNA]</scope>
    <source>
        <strain evidence="3">BM301</strain>
    </source>
</reference>
<dbReference type="InterPro" id="IPR006683">
    <property type="entry name" value="Thioestr_dom"/>
</dbReference>
<comment type="caution">
    <text evidence="3">The sequence shown here is derived from an EMBL/GenBank/DDBJ whole genome shotgun (WGS) entry which is preliminary data.</text>
</comment>
<protein>
    <submittedName>
        <fullName evidence="3">Transcription factor FapR</fullName>
    </submittedName>
</protein>
<feature type="domain" description="Thioesterase" evidence="2">
    <location>
        <begin position="57"/>
        <end position="126"/>
    </location>
</feature>
<dbReference type="RefSeq" id="WP_051302031.1">
    <property type="nucleotide sequence ID" value="NZ_CBDUFW010000182.1"/>
</dbReference>
<evidence type="ECO:0000259" key="2">
    <source>
        <dbReference type="Pfam" id="PF03061"/>
    </source>
</evidence>
<name>A0A2N6CZC3_9GAMM</name>
<evidence type="ECO:0000313" key="3">
    <source>
        <dbReference type="EMBL" id="PLX62722.1"/>
    </source>
</evidence>
<dbReference type="GO" id="GO:0016289">
    <property type="term" value="F:acyl-CoA hydrolase activity"/>
    <property type="evidence" value="ECO:0007669"/>
    <property type="project" value="UniProtKB-ARBA"/>
</dbReference>
<dbReference type="PANTHER" id="PTHR42856:SF1">
    <property type="entry name" value="ACYL-COENZYME A THIOESTERASE PAAI"/>
    <property type="match status" value="1"/>
</dbReference>
<evidence type="ECO:0000313" key="4">
    <source>
        <dbReference type="Proteomes" id="UP000235015"/>
    </source>
</evidence>
<dbReference type="NCBIfam" id="TIGR00369">
    <property type="entry name" value="unchar_dom_1"/>
    <property type="match status" value="1"/>
</dbReference>
<organism evidence="3 4">
    <name type="scientific">Sedimenticola selenatireducens</name>
    <dbReference type="NCBI Taxonomy" id="191960"/>
    <lineage>
        <taxon>Bacteria</taxon>
        <taxon>Pseudomonadati</taxon>
        <taxon>Pseudomonadota</taxon>
        <taxon>Gammaproteobacteria</taxon>
        <taxon>Chromatiales</taxon>
        <taxon>Sedimenticolaceae</taxon>
        <taxon>Sedimenticola</taxon>
    </lineage>
</organism>
<dbReference type="InterPro" id="IPR003736">
    <property type="entry name" value="PAAI_dom"/>
</dbReference>
<dbReference type="Gene3D" id="3.10.129.10">
    <property type="entry name" value="Hotdog Thioesterase"/>
    <property type="match status" value="1"/>
</dbReference>
<keyword evidence="1" id="KW-0378">Hydrolase</keyword>